<evidence type="ECO:0000256" key="9">
    <source>
        <dbReference type="ARBA" id="ARBA00022741"/>
    </source>
</evidence>
<keyword evidence="19" id="KW-1185">Reference proteome</keyword>
<evidence type="ECO:0000256" key="7">
    <source>
        <dbReference type="ARBA" id="ARBA00022679"/>
    </source>
</evidence>
<comment type="catalytic activity">
    <reaction evidence="1">
        <text>ATP + protein L-histidine = ADP + protein N-phospho-L-histidine.</text>
        <dbReference type="EC" id="2.7.13.3"/>
    </reaction>
</comment>
<dbReference type="PANTHER" id="PTHR44936">
    <property type="entry name" value="SENSOR PROTEIN CREC"/>
    <property type="match status" value="1"/>
</dbReference>
<dbReference type="InterPro" id="IPR050980">
    <property type="entry name" value="2C_sensor_his_kinase"/>
</dbReference>
<evidence type="ECO:0000256" key="8">
    <source>
        <dbReference type="ARBA" id="ARBA00022692"/>
    </source>
</evidence>
<evidence type="ECO:0000256" key="1">
    <source>
        <dbReference type="ARBA" id="ARBA00000085"/>
    </source>
</evidence>
<dbReference type="CDD" id="cd00082">
    <property type="entry name" value="HisKA"/>
    <property type="match status" value="1"/>
</dbReference>
<evidence type="ECO:0000256" key="2">
    <source>
        <dbReference type="ARBA" id="ARBA00004429"/>
    </source>
</evidence>
<gene>
    <name evidence="18" type="ORF">SAMN06265370_108181</name>
</gene>
<dbReference type="SMART" id="SM00388">
    <property type="entry name" value="HisKA"/>
    <property type="match status" value="1"/>
</dbReference>
<keyword evidence="12 15" id="KW-1133">Transmembrane helix</keyword>
<dbReference type="PROSITE" id="PS50109">
    <property type="entry name" value="HIS_KIN"/>
    <property type="match status" value="1"/>
</dbReference>
<dbReference type="SUPFAM" id="SSF47384">
    <property type="entry name" value="Homodimeric domain of signal transducing histidine kinase"/>
    <property type="match status" value="1"/>
</dbReference>
<evidence type="ECO:0000256" key="15">
    <source>
        <dbReference type="SAM" id="Phobius"/>
    </source>
</evidence>
<sequence length="450" mass="49756">MTGTLWYGAGPRHWIAYAIMFQWLKRYMPRGIYGRGLLILALPVVTLLLVVSVVFIQRHFEDASAQMSRDMSRGVNLALNVQGSPAATVVKEGLALRIAQVSDSVVPDQDERRFYDFSGIVVMRTLYRFIPGLQRVLLPNDNDVLLYVQRAGQMYSVGFDRRRTSPANPHQLLVNMAFFGGLMTFIAYLYLRNQLRPITRLAAVAEAFGRGRHEPYRPSGALEVRAAGNAFLDMRARIERQIEQRTMMLSGVSHDLRTPLTRMKLSLAMLDDAEREPMERDVEDMQRLLDAFLDFARGNAEAGAPEQVDVQEMVAQIVHDAQRGGTDVTLLQATGSGTVTLRPNAIRRAVENLIGNAVRYGTRCEVSVTLTDTALRISVEDDGPGIPAEQREEALRPFVRLDASRNQNAGSGVGLGLAIAADIARAHGGVLRLGQSERLGGLCADIVIAR</sequence>
<evidence type="ECO:0000256" key="13">
    <source>
        <dbReference type="ARBA" id="ARBA00023012"/>
    </source>
</evidence>
<feature type="domain" description="HAMP" evidence="17">
    <location>
        <begin position="192"/>
        <end position="243"/>
    </location>
</feature>
<dbReference type="EC" id="2.7.13.3" evidence="3"/>
<keyword evidence="5" id="KW-0997">Cell inner membrane</keyword>
<feature type="domain" description="Histidine kinase" evidence="16">
    <location>
        <begin position="251"/>
        <end position="450"/>
    </location>
</feature>
<evidence type="ECO:0000256" key="3">
    <source>
        <dbReference type="ARBA" id="ARBA00012438"/>
    </source>
</evidence>
<keyword evidence="13" id="KW-0902">Two-component regulatory system</keyword>
<dbReference type="Pfam" id="PF00512">
    <property type="entry name" value="HisKA"/>
    <property type="match status" value="1"/>
</dbReference>
<dbReference type="Gene3D" id="3.30.565.10">
    <property type="entry name" value="Histidine kinase-like ATPase, C-terminal domain"/>
    <property type="match status" value="1"/>
</dbReference>
<evidence type="ECO:0000313" key="19">
    <source>
        <dbReference type="Proteomes" id="UP000198417"/>
    </source>
</evidence>
<dbReference type="AlphaFoldDB" id="A0A238X2M6"/>
<comment type="subcellular location">
    <subcellularLocation>
        <location evidence="2">Cell inner membrane</location>
        <topology evidence="2">Multi-pass membrane protein</topology>
    </subcellularLocation>
</comment>
<evidence type="ECO:0000256" key="14">
    <source>
        <dbReference type="ARBA" id="ARBA00023136"/>
    </source>
</evidence>
<dbReference type="GO" id="GO:0005524">
    <property type="term" value="F:ATP binding"/>
    <property type="evidence" value="ECO:0007669"/>
    <property type="project" value="UniProtKB-KW"/>
</dbReference>
<dbReference type="InterPro" id="IPR003660">
    <property type="entry name" value="HAMP_dom"/>
</dbReference>
<keyword evidence="10 18" id="KW-0418">Kinase</keyword>
<evidence type="ECO:0000256" key="4">
    <source>
        <dbReference type="ARBA" id="ARBA00022475"/>
    </source>
</evidence>
<accession>A0A238X2M6</accession>
<evidence type="ECO:0000313" key="18">
    <source>
        <dbReference type="EMBL" id="SNR52674.1"/>
    </source>
</evidence>
<evidence type="ECO:0000256" key="5">
    <source>
        <dbReference type="ARBA" id="ARBA00022519"/>
    </source>
</evidence>
<dbReference type="SUPFAM" id="SSF55874">
    <property type="entry name" value="ATPase domain of HSP90 chaperone/DNA topoisomerase II/histidine kinase"/>
    <property type="match status" value="1"/>
</dbReference>
<protein>
    <recommendedName>
        <fullName evidence="3">histidine kinase</fullName>
        <ecNumber evidence="3">2.7.13.3</ecNumber>
    </recommendedName>
</protein>
<reference evidence="18 19" key="1">
    <citation type="submission" date="2017-06" db="EMBL/GenBank/DDBJ databases">
        <authorList>
            <person name="Kim H.J."/>
            <person name="Triplett B.A."/>
        </authorList>
    </citation>
    <scope>NUCLEOTIDE SEQUENCE [LARGE SCALE GENOMIC DNA]</scope>
    <source>
        <strain evidence="18 19">DSM 29052</strain>
    </source>
</reference>
<evidence type="ECO:0000256" key="12">
    <source>
        <dbReference type="ARBA" id="ARBA00022989"/>
    </source>
</evidence>
<evidence type="ECO:0000259" key="17">
    <source>
        <dbReference type="PROSITE" id="PS50885"/>
    </source>
</evidence>
<keyword evidence="14 15" id="KW-0472">Membrane</keyword>
<organism evidence="18 19">
    <name type="scientific">Puniceibacterium sediminis</name>
    <dbReference type="NCBI Taxonomy" id="1608407"/>
    <lineage>
        <taxon>Bacteria</taxon>
        <taxon>Pseudomonadati</taxon>
        <taxon>Pseudomonadota</taxon>
        <taxon>Alphaproteobacteria</taxon>
        <taxon>Rhodobacterales</taxon>
        <taxon>Paracoccaceae</taxon>
        <taxon>Puniceibacterium</taxon>
    </lineage>
</organism>
<keyword evidence="7" id="KW-0808">Transferase</keyword>
<evidence type="ECO:0000256" key="6">
    <source>
        <dbReference type="ARBA" id="ARBA00022553"/>
    </source>
</evidence>
<keyword evidence="4" id="KW-1003">Cell membrane</keyword>
<dbReference type="InterPro" id="IPR005467">
    <property type="entry name" value="His_kinase_dom"/>
</dbReference>
<evidence type="ECO:0000256" key="10">
    <source>
        <dbReference type="ARBA" id="ARBA00022777"/>
    </source>
</evidence>
<dbReference type="InterPro" id="IPR036890">
    <property type="entry name" value="HATPase_C_sf"/>
</dbReference>
<dbReference type="PRINTS" id="PR00344">
    <property type="entry name" value="BCTRLSENSOR"/>
</dbReference>
<dbReference type="Proteomes" id="UP000198417">
    <property type="component" value="Unassembled WGS sequence"/>
</dbReference>
<dbReference type="GO" id="GO:0005886">
    <property type="term" value="C:plasma membrane"/>
    <property type="evidence" value="ECO:0007669"/>
    <property type="project" value="UniProtKB-SubCell"/>
</dbReference>
<dbReference type="Pfam" id="PF00672">
    <property type="entry name" value="HAMP"/>
    <property type="match status" value="1"/>
</dbReference>
<dbReference type="Pfam" id="PF02518">
    <property type="entry name" value="HATPase_c"/>
    <property type="match status" value="1"/>
</dbReference>
<keyword evidence="11" id="KW-0067">ATP-binding</keyword>
<keyword evidence="8 15" id="KW-0812">Transmembrane</keyword>
<dbReference type="InterPro" id="IPR004358">
    <property type="entry name" value="Sig_transdc_His_kin-like_C"/>
</dbReference>
<dbReference type="SMART" id="SM00387">
    <property type="entry name" value="HATPase_c"/>
    <property type="match status" value="1"/>
</dbReference>
<dbReference type="InterPro" id="IPR036097">
    <property type="entry name" value="HisK_dim/P_sf"/>
</dbReference>
<keyword evidence="9" id="KW-0547">Nucleotide-binding</keyword>
<name>A0A238X2M6_9RHOB</name>
<dbReference type="InterPro" id="IPR003661">
    <property type="entry name" value="HisK_dim/P_dom"/>
</dbReference>
<dbReference type="GO" id="GO:0000155">
    <property type="term" value="F:phosphorelay sensor kinase activity"/>
    <property type="evidence" value="ECO:0007669"/>
    <property type="project" value="InterPro"/>
</dbReference>
<dbReference type="Gene3D" id="1.10.287.130">
    <property type="match status" value="1"/>
</dbReference>
<evidence type="ECO:0000259" key="16">
    <source>
        <dbReference type="PROSITE" id="PS50109"/>
    </source>
</evidence>
<dbReference type="EMBL" id="FZNN01000008">
    <property type="protein sequence ID" value="SNR52674.1"/>
    <property type="molecule type" value="Genomic_DNA"/>
</dbReference>
<evidence type="ECO:0000256" key="11">
    <source>
        <dbReference type="ARBA" id="ARBA00022840"/>
    </source>
</evidence>
<feature type="transmembrane region" description="Helical" evidence="15">
    <location>
        <begin position="172"/>
        <end position="191"/>
    </location>
</feature>
<keyword evidence="6" id="KW-0597">Phosphoprotein</keyword>
<dbReference type="PANTHER" id="PTHR44936:SF5">
    <property type="entry name" value="SENSOR HISTIDINE KINASE ENVZ"/>
    <property type="match status" value="1"/>
</dbReference>
<dbReference type="InterPro" id="IPR003594">
    <property type="entry name" value="HATPase_dom"/>
</dbReference>
<dbReference type="PROSITE" id="PS50885">
    <property type="entry name" value="HAMP"/>
    <property type="match status" value="1"/>
</dbReference>
<feature type="transmembrane region" description="Helical" evidence="15">
    <location>
        <begin position="36"/>
        <end position="56"/>
    </location>
</feature>
<proteinExistence type="predicted"/>